<reference evidence="3 4" key="1">
    <citation type="submission" date="2019-05" db="EMBL/GenBank/DDBJ databases">
        <title>Verrucobacter flavum gen. nov., sp. nov. a new member of the family Verrucomicrobiaceae.</title>
        <authorList>
            <person name="Szuroczki S."/>
            <person name="Abbaszade G."/>
            <person name="Szabo A."/>
            <person name="Felfoldi T."/>
            <person name="Schumann P."/>
            <person name="Boka K."/>
            <person name="Keki Z."/>
            <person name="Toumi M."/>
            <person name="Toth E."/>
        </authorList>
    </citation>
    <scope>NUCLEOTIDE SEQUENCE [LARGE SCALE GENOMIC DNA]</scope>
    <source>
        <strain evidence="3 4">MG-N-17</strain>
    </source>
</reference>
<protein>
    <submittedName>
        <fullName evidence="3">Uncharacterized protein</fullName>
    </submittedName>
</protein>
<evidence type="ECO:0000313" key="4">
    <source>
        <dbReference type="Proteomes" id="UP000306196"/>
    </source>
</evidence>
<feature type="compositionally biased region" description="Pro residues" evidence="1">
    <location>
        <begin position="86"/>
        <end position="106"/>
    </location>
</feature>
<dbReference type="AlphaFoldDB" id="A0A5R8KFA9"/>
<feature type="compositionally biased region" description="Low complexity" evidence="1">
    <location>
        <begin position="153"/>
        <end position="167"/>
    </location>
</feature>
<feature type="compositionally biased region" description="Polar residues" evidence="1">
    <location>
        <begin position="143"/>
        <end position="152"/>
    </location>
</feature>
<keyword evidence="2" id="KW-0812">Transmembrane</keyword>
<keyword evidence="2" id="KW-0472">Membrane</keyword>
<feature type="region of interest" description="Disordered" evidence="1">
    <location>
        <begin position="50"/>
        <end position="242"/>
    </location>
</feature>
<organism evidence="3 4">
    <name type="scientific">Phragmitibacter flavus</name>
    <dbReference type="NCBI Taxonomy" id="2576071"/>
    <lineage>
        <taxon>Bacteria</taxon>
        <taxon>Pseudomonadati</taxon>
        <taxon>Verrucomicrobiota</taxon>
        <taxon>Verrucomicrobiia</taxon>
        <taxon>Verrucomicrobiales</taxon>
        <taxon>Verrucomicrobiaceae</taxon>
        <taxon>Phragmitibacter</taxon>
    </lineage>
</organism>
<dbReference type="Proteomes" id="UP000306196">
    <property type="component" value="Unassembled WGS sequence"/>
</dbReference>
<feature type="compositionally biased region" description="Low complexity" evidence="1">
    <location>
        <begin position="394"/>
        <end position="405"/>
    </location>
</feature>
<feature type="compositionally biased region" description="Acidic residues" evidence="1">
    <location>
        <begin position="109"/>
        <end position="120"/>
    </location>
</feature>
<accession>A0A5R8KFA9</accession>
<evidence type="ECO:0000256" key="2">
    <source>
        <dbReference type="SAM" id="Phobius"/>
    </source>
</evidence>
<feature type="compositionally biased region" description="Low complexity" evidence="1">
    <location>
        <begin position="67"/>
        <end position="85"/>
    </location>
</feature>
<dbReference type="RefSeq" id="WP_138085786.1">
    <property type="nucleotide sequence ID" value="NZ_VAUV01000006.1"/>
</dbReference>
<sequence length="680" mass="72163">MPRQIKFTCLNCGTKLAVPQQMAGVSDNCPKCGEIVTSPTLEVWQASLAAAQKPAPDPAPALPPPDATSKPAAAWSAAELADALNPPAPAPAPASHPPSAPAPVPTPVEAEEASIPEQEPDGLTSGDPSLLSRMLSGPKVSEKTLSPISLRQSPLAPTAPDPALASPRVDSSSDDTAEEPVDDASEESDSTDTDAPYQSPHAPGMGEILAAVSATPERENRTYRSTPFLSGPEISQSRPKRRSGPGKLFIAILYFLAFDLIMLVIFRKQVVEFWHDNIARTRHTSPAALPQTTPPVPPPTSPESAPPPAESPEPSAEEPATTPNPTAEAAPVPQAIPITEEQLAKLPGSSIGIPPASPAPTSAPPPVPAPAPAPSSADAPFAVSDAWVFGPPASAATTTTTTTPAVANPEKPLPLEADAPIGGLPPPPPDMALPNGPLPGSPTPAPQPAPAATSFANVSSPGTNRIPPEAKSAFDAISSFLNAPDWKTRAKFSMQADKLTAAMAKHAQEYGDGPIAVDRIEFVERHTKTPGSTPYCMFELQGSKLPHRVLALVIQPDDGPVLVDWEAFMEFRHDYLLKFLETQGAPNQQFRVMLRRKHYFDKDVPGIDSKESYQITQPNLVNKYEGHVFVQKDTPLSTKLGTQLGWGMDMPVIVELAWKTNKKHHWVEIVSIPHYGWRNS</sequence>
<comment type="caution">
    <text evidence="3">The sequence shown here is derived from an EMBL/GenBank/DDBJ whole genome shotgun (WGS) entry which is preliminary data.</text>
</comment>
<gene>
    <name evidence="3" type="ORF">FEM03_08540</name>
</gene>
<feature type="compositionally biased region" description="Pro residues" evidence="1">
    <location>
        <begin position="55"/>
        <end position="66"/>
    </location>
</feature>
<feature type="region of interest" description="Disordered" evidence="1">
    <location>
        <begin position="394"/>
        <end position="464"/>
    </location>
</feature>
<proteinExistence type="predicted"/>
<name>A0A5R8KFA9_9BACT</name>
<feature type="compositionally biased region" description="Acidic residues" evidence="1">
    <location>
        <begin position="172"/>
        <end position="192"/>
    </location>
</feature>
<feature type="compositionally biased region" description="Pro residues" evidence="1">
    <location>
        <begin position="292"/>
        <end position="311"/>
    </location>
</feature>
<feature type="compositionally biased region" description="Polar residues" evidence="1">
    <location>
        <begin position="223"/>
        <end position="237"/>
    </location>
</feature>
<feature type="compositionally biased region" description="Pro residues" evidence="1">
    <location>
        <begin position="423"/>
        <end position="449"/>
    </location>
</feature>
<keyword evidence="4" id="KW-1185">Reference proteome</keyword>
<keyword evidence="2" id="KW-1133">Transmembrane helix</keyword>
<feature type="transmembrane region" description="Helical" evidence="2">
    <location>
        <begin position="248"/>
        <end position="266"/>
    </location>
</feature>
<feature type="compositionally biased region" description="Pro residues" evidence="1">
    <location>
        <begin position="355"/>
        <end position="373"/>
    </location>
</feature>
<feature type="region of interest" description="Disordered" evidence="1">
    <location>
        <begin position="347"/>
        <end position="378"/>
    </location>
</feature>
<dbReference type="EMBL" id="VAUV01000006">
    <property type="protein sequence ID" value="TLD70957.1"/>
    <property type="molecule type" value="Genomic_DNA"/>
</dbReference>
<evidence type="ECO:0000313" key="3">
    <source>
        <dbReference type="EMBL" id="TLD70957.1"/>
    </source>
</evidence>
<feature type="region of interest" description="Disordered" evidence="1">
    <location>
        <begin position="284"/>
        <end position="329"/>
    </location>
</feature>
<evidence type="ECO:0000256" key="1">
    <source>
        <dbReference type="SAM" id="MobiDB-lite"/>
    </source>
</evidence>
<dbReference type="OrthoDB" id="197044at2"/>
<feature type="compositionally biased region" description="Low complexity" evidence="1">
    <location>
        <begin position="312"/>
        <end position="329"/>
    </location>
</feature>